<dbReference type="InterPro" id="IPR036291">
    <property type="entry name" value="NAD(P)-bd_dom_sf"/>
</dbReference>
<dbReference type="InterPro" id="IPR046346">
    <property type="entry name" value="Aminoacid_DH-like_N_sf"/>
</dbReference>
<dbReference type="Pfam" id="PF02812">
    <property type="entry name" value="ELFV_dehydrog_N"/>
    <property type="match status" value="1"/>
</dbReference>
<feature type="binding site" evidence="5">
    <location>
        <position position="192"/>
    </location>
    <ligand>
        <name>NAD(+)</name>
        <dbReference type="ChEBI" id="CHEBI:57540"/>
    </ligand>
</feature>
<evidence type="ECO:0000256" key="1">
    <source>
        <dbReference type="ARBA" id="ARBA00006382"/>
    </source>
</evidence>
<feature type="active site" description="Proton donor" evidence="4">
    <location>
        <position position="105"/>
    </location>
</feature>
<reference evidence="9 10" key="1">
    <citation type="submission" date="2017-11" db="EMBL/GenBank/DDBJ databases">
        <title>Rhodohalobacter 15182 sp. nov., isolated from a salt lake.</title>
        <authorList>
            <person name="Han S."/>
        </authorList>
    </citation>
    <scope>NUCLEOTIDE SEQUENCE [LARGE SCALE GENOMIC DNA]</scope>
    <source>
        <strain evidence="9 10">15182</strain>
    </source>
</reference>
<dbReference type="SUPFAM" id="SSF51735">
    <property type="entry name" value="NAD(P)-binding Rossmann-fold domains"/>
    <property type="match status" value="1"/>
</dbReference>
<proteinExistence type="inferred from homology"/>
<dbReference type="InterPro" id="IPR033524">
    <property type="entry name" value="Glu/Leu/Phe/Val_DH_AS"/>
</dbReference>
<dbReference type="InterPro" id="IPR014362">
    <property type="entry name" value="Glu_DH"/>
</dbReference>
<evidence type="ECO:0000256" key="4">
    <source>
        <dbReference type="PIRSR" id="PIRSR000185-1"/>
    </source>
</evidence>
<feature type="binding site" evidence="5">
    <location>
        <position position="361"/>
    </location>
    <ligand>
        <name>substrate</name>
    </ligand>
</feature>
<feature type="binding site" evidence="5">
    <location>
        <position position="231"/>
    </location>
    <ligand>
        <name>NAD(+)</name>
        <dbReference type="ChEBI" id="CHEBI:57540"/>
    </ligand>
</feature>
<keyword evidence="10" id="KW-1185">Reference proteome</keyword>
<accession>A0A2N0VEL1</accession>
<evidence type="ECO:0000256" key="3">
    <source>
        <dbReference type="PIRNR" id="PIRNR000185"/>
    </source>
</evidence>
<keyword evidence="2 3" id="KW-0560">Oxidoreductase</keyword>
<evidence type="ECO:0000259" key="8">
    <source>
        <dbReference type="SMART" id="SM00839"/>
    </source>
</evidence>
<gene>
    <name evidence="9" type="ORF">CWD77_14190</name>
</gene>
<dbReference type="InterPro" id="IPR033922">
    <property type="entry name" value="NAD_bind_Glu_DH"/>
</dbReference>
<evidence type="ECO:0000256" key="2">
    <source>
        <dbReference type="ARBA" id="ARBA00023002"/>
    </source>
</evidence>
<sequence length="468" mass="51800">MSEYKFYDQVNKAFDRAAAYTKIEQGLLSQMKACNDVLHIQFPVEMDDGSIKVIDGYRVEHSHHKMPTKGGIRYSTMVNEDETMALAALMTYKCAVVDVPFGGAKGGIKIDPKKYSVTELERITRRYTFELYKKSFIGPGNDVPAPDMGSGAREMGWIFDTYRQLSNDINAEGCVTGKPVGQGGIRGRTEATGRGVYFGIKEACDSKEDMKELGLEKGIEGKTFIVQGLGNVGYHTAMYMIEAGAKMIGVAEFDGSIYNDRGIDLEDLMAYKKENNGGISGYDKASAMKSNNAVLEEECDILIPAALENQLTEMNAPKIKAKIIGEAANGPTTDKAHEIIKERGALIIPDNYLNAGGVTVSYFEWLKNIQHVRFGRMGKRFEENSYKKILSVIETISDRKFTEDELAVLAQGGGERELVDSGLEETMVNAYNEINELRKQHNVDLRTAAFISAINKVGFMYKGMGIFP</sequence>
<dbReference type="SMART" id="SM00839">
    <property type="entry name" value="ELFV_dehydrog"/>
    <property type="match status" value="1"/>
</dbReference>
<dbReference type="OrthoDB" id="9803297at2"/>
<dbReference type="PRINTS" id="PR00082">
    <property type="entry name" value="GLFDHDRGNASE"/>
</dbReference>
<dbReference type="GO" id="GO:0004352">
    <property type="term" value="F:glutamate dehydrogenase (NAD+) activity"/>
    <property type="evidence" value="ECO:0007669"/>
    <property type="project" value="TreeGrafter"/>
</dbReference>
<feature type="binding site" evidence="5">
    <location>
        <position position="69"/>
    </location>
    <ligand>
        <name>substrate</name>
    </ligand>
</feature>
<dbReference type="PANTHER" id="PTHR11606:SF13">
    <property type="entry name" value="GLUTAMATE DEHYDROGENASE 1, MITOCHONDRIAL"/>
    <property type="match status" value="1"/>
</dbReference>
<feature type="domain" description="Glutamate/phenylalanine/leucine/valine/L-tryptophan dehydrogenase C-terminal" evidence="8">
    <location>
        <begin position="185"/>
        <end position="465"/>
    </location>
</feature>
<keyword evidence="5" id="KW-0520">NAD</keyword>
<dbReference type="PROSITE" id="PS00074">
    <property type="entry name" value="GLFV_DEHYDROGENASE"/>
    <property type="match status" value="1"/>
</dbReference>
<comment type="similarity">
    <text evidence="1 3 7">Belongs to the Glu/Leu/Phe/Val dehydrogenases family.</text>
</comment>
<dbReference type="InterPro" id="IPR006095">
    <property type="entry name" value="Glu/Leu/Phe/Val/Trp_DH"/>
</dbReference>
<dbReference type="PANTHER" id="PTHR11606">
    <property type="entry name" value="GLUTAMATE DEHYDROGENASE"/>
    <property type="match status" value="1"/>
</dbReference>
<dbReference type="PIRSF" id="PIRSF000185">
    <property type="entry name" value="Glu_DH"/>
    <property type="match status" value="1"/>
</dbReference>
<evidence type="ECO:0000256" key="7">
    <source>
        <dbReference type="RuleBase" id="RU004417"/>
    </source>
</evidence>
<dbReference type="Gene3D" id="3.40.50.720">
    <property type="entry name" value="NAD(P)-binding Rossmann-like Domain"/>
    <property type="match status" value="1"/>
</dbReference>
<dbReference type="CDD" id="cd01076">
    <property type="entry name" value="NAD_bind_1_Glu_DH"/>
    <property type="match status" value="1"/>
</dbReference>
<dbReference type="RefSeq" id="WP_101074243.1">
    <property type="nucleotide sequence ID" value="NZ_PISP01000006.1"/>
</dbReference>
<evidence type="ECO:0000313" key="10">
    <source>
        <dbReference type="Proteomes" id="UP000233398"/>
    </source>
</evidence>
<evidence type="ECO:0000256" key="5">
    <source>
        <dbReference type="PIRSR" id="PIRSR000185-2"/>
    </source>
</evidence>
<comment type="caution">
    <text evidence="9">The sequence shown here is derived from an EMBL/GenBank/DDBJ whole genome shotgun (WGS) entry which is preliminary data.</text>
</comment>
<organism evidence="9 10">
    <name type="scientific">Rhodohalobacter barkolensis</name>
    <dbReference type="NCBI Taxonomy" id="2053187"/>
    <lineage>
        <taxon>Bacteria</taxon>
        <taxon>Pseudomonadati</taxon>
        <taxon>Balneolota</taxon>
        <taxon>Balneolia</taxon>
        <taxon>Balneolales</taxon>
        <taxon>Balneolaceae</taxon>
        <taxon>Rhodohalobacter</taxon>
    </lineage>
</organism>
<dbReference type="GO" id="GO:0006538">
    <property type="term" value="P:L-glutamate catabolic process"/>
    <property type="evidence" value="ECO:0007669"/>
    <property type="project" value="TreeGrafter"/>
</dbReference>
<dbReference type="Proteomes" id="UP000233398">
    <property type="component" value="Unassembled WGS sequence"/>
</dbReference>
<feature type="binding site" evidence="5">
    <location>
        <position position="93"/>
    </location>
    <ligand>
        <name>substrate</name>
    </ligand>
</feature>
<dbReference type="Pfam" id="PF00208">
    <property type="entry name" value="ELFV_dehydrog"/>
    <property type="match status" value="1"/>
</dbReference>
<feature type="site" description="Important for catalysis" evidence="6">
    <location>
        <position position="147"/>
    </location>
</feature>
<protein>
    <recommendedName>
        <fullName evidence="3">Glutamate dehydrogenase</fullName>
    </recommendedName>
</protein>
<evidence type="ECO:0000256" key="6">
    <source>
        <dbReference type="PIRSR" id="PIRSR000185-3"/>
    </source>
</evidence>
<dbReference type="FunFam" id="3.40.50.720:FF:000100">
    <property type="entry name" value="Glutamate dehydrogenase 1, mitochondrial"/>
    <property type="match status" value="1"/>
</dbReference>
<dbReference type="GO" id="GO:0000166">
    <property type="term" value="F:nucleotide binding"/>
    <property type="evidence" value="ECO:0007669"/>
    <property type="project" value="UniProtKB-KW"/>
</dbReference>
<name>A0A2N0VEL1_9BACT</name>
<dbReference type="AlphaFoldDB" id="A0A2N0VEL1"/>
<dbReference type="InterPro" id="IPR006097">
    <property type="entry name" value="Glu/Leu/Phe/Val/Trp_DH_dimer"/>
</dbReference>
<keyword evidence="5" id="KW-0547">Nucleotide-binding</keyword>
<dbReference type="SUPFAM" id="SSF53223">
    <property type="entry name" value="Aminoacid dehydrogenase-like, N-terminal domain"/>
    <property type="match status" value="1"/>
</dbReference>
<dbReference type="EMBL" id="PISP01000006">
    <property type="protein sequence ID" value="PKD42558.1"/>
    <property type="molecule type" value="Genomic_DNA"/>
</dbReference>
<dbReference type="InterPro" id="IPR006096">
    <property type="entry name" value="Glu/Leu/Phe/Val/Trp_DH_C"/>
</dbReference>
<dbReference type="Gene3D" id="3.40.50.10860">
    <property type="entry name" value="Leucine Dehydrogenase, chain A, domain 1"/>
    <property type="match status" value="1"/>
</dbReference>
<evidence type="ECO:0000313" key="9">
    <source>
        <dbReference type="EMBL" id="PKD42558.1"/>
    </source>
</evidence>